<gene>
    <name evidence="1" type="ORF">HLB23_28160</name>
</gene>
<comment type="caution">
    <text evidence="1">The sequence shown here is derived from an EMBL/GenBank/DDBJ whole genome shotgun (WGS) entry which is preliminary data.</text>
</comment>
<dbReference type="AlphaFoldDB" id="A0A849CIF7"/>
<reference evidence="1 2" key="1">
    <citation type="submission" date="2020-05" db="EMBL/GenBank/DDBJ databases">
        <title>MicrobeNet Type strains.</title>
        <authorList>
            <person name="Nicholson A.C."/>
        </authorList>
    </citation>
    <scope>NUCLEOTIDE SEQUENCE [LARGE SCALE GENOMIC DNA]</scope>
    <source>
        <strain evidence="1 2">JCM 3224</strain>
    </source>
</reference>
<dbReference type="InterPro" id="IPR025350">
    <property type="entry name" value="DUF4254"/>
</dbReference>
<accession>A0A849CIF7</accession>
<dbReference type="RefSeq" id="WP_067522085.1">
    <property type="nucleotide sequence ID" value="NZ_JABELX010000011.1"/>
</dbReference>
<evidence type="ECO:0000313" key="1">
    <source>
        <dbReference type="EMBL" id="NNH73681.1"/>
    </source>
</evidence>
<sequence>MCAAPAYLGHLPIVSSEALLDFPSADALLSAIRGQHVGVHRLCQLARELGRVCEAQLSTPDSLTLRRERSMLIDDIDVWVAQRLPTPHPNSSLHNEAMGAVIARLAAAQVRAYRLLMTVKPADDDRVHAEWTHLAVLVDGYTDLTTEVLARSRRLPPSGVAQ</sequence>
<keyword evidence="2" id="KW-1185">Reference proteome</keyword>
<evidence type="ECO:0000313" key="2">
    <source>
        <dbReference type="Proteomes" id="UP000586827"/>
    </source>
</evidence>
<proteinExistence type="predicted"/>
<dbReference type="Proteomes" id="UP000586827">
    <property type="component" value="Unassembled WGS sequence"/>
</dbReference>
<name>A0A849CIF7_9NOCA</name>
<dbReference type="Pfam" id="PF14063">
    <property type="entry name" value="DUF4254"/>
    <property type="match status" value="1"/>
</dbReference>
<dbReference type="EMBL" id="JABELX010000011">
    <property type="protein sequence ID" value="NNH73681.1"/>
    <property type="molecule type" value="Genomic_DNA"/>
</dbReference>
<organism evidence="1 2">
    <name type="scientific">Nocardia uniformis</name>
    <dbReference type="NCBI Taxonomy" id="53432"/>
    <lineage>
        <taxon>Bacteria</taxon>
        <taxon>Bacillati</taxon>
        <taxon>Actinomycetota</taxon>
        <taxon>Actinomycetes</taxon>
        <taxon>Mycobacteriales</taxon>
        <taxon>Nocardiaceae</taxon>
        <taxon>Nocardia</taxon>
    </lineage>
</organism>
<protein>
    <submittedName>
        <fullName evidence="1">DUF4254 domain-containing protein</fullName>
    </submittedName>
</protein>